<evidence type="ECO:0000313" key="1">
    <source>
        <dbReference type="EMBL" id="KAI3669486.1"/>
    </source>
</evidence>
<dbReference type="EMBL" id="CM042062">
    <property type="protein sequence ID" value="KAI3669486.1"/>
    <property type="molecule type" value="Genomic_DNA"/>
</dbReference>
<keyword evidence="2" id="KW-1185">Reference proteome</keyword>
<proteinExistence type="predicted"/>
<organism evidence="1 2">
    <name type="scientific">Arctium lappa</name>
    <name type="common">Greater burdock</name>
    <name type="synonym">Lappa major</name>
    <dbReference type="NCBI Taxonomy" id="4217"/>
    <lineage>
        <taxon>Eukaryota</taxon>
        <taxon>Viridiplantae</taxon>
        <taxon>Streptophyta</taxon>
        <taxon>Embryophyta</taxon>
        <taxon>Tracheophyta</taxon>
        <taxon>Spermatophyta</taxon>
        <taxon>Magnoliopsida</taxon>
        <taxon>eudicotyledons</taxon>
        <taxon>Gunneridae</taxon>
        <taxon>Pentapetalae</taxon>
        <taxon>asterids</taxon>
        <taxon>campanulids</taxon>
        <taxon>Asterales</taxon>
        <taxon>Asteraceae</taxon>
        <taxon>Carduoideae</taxon>
        <taxon>Cardueae</taxon>
        <taxon>Arctiinae</taxon>
        <taxon>Arctium</taxon>
    </lineage>
</organism>
<comment type="caution">
    <text evidence="1">The sequence shown here is derived from an EMBL/GenBank/DDBJ whole genome shotgun (WGS) entry which is preliminary data.</text>
</comment>
<accession>A0ACB8XNJ8</accession>
<protein>
    <submittedName>
        <fullName evidence="1">Uncharacterized protein</fullName>
    </submittedName>
</protein>
<name>A0ACB8XNJ8_ARCLA</name>
<reference evidence="1 2" key="2">
    <citation type="journal article" date="2022" name="Mol. Ecol. Resour.">
        <title>The genomes of chicory, endive, great burdock and yacon provide insights into Asteraceae paleo-polyploidization history and plant inulin production.</title>
        <authorList>
            <person name="Fan W."/>
            <person name="Wang S."/>
            <person name="Wang H."/>
            <person name="Wang A."/>
            <person name="Jiang F."/>
            <person name="Liu H."/>
            <person name="Zhao H."/>
            <person name="Xu D."/>
            <person name="Zhang Y."/>
        </authorList>
    </citation>
    <scope>NUCLEOTIDE SEQUENCE [LARGE SCALE GENOMIC DNA]</scope>
    <source>
        <strain evidence="2">cv. Niubang</strain>
    </source>
</reference>
<dbReference type="Proteomes" id="UP001055879">
    <property type="component" value="Linkage Group LG16"/>
</dbReference>
<sequence length="109" mass="12102">MIFLLFLLTRDYNLGDMEKVALDSNTGQAVYDMFMAVNHLWLCVSTDSGVGHALILESHVRLILLSKLLILCGHCITAIGDHFFPFKAGCLFAYGVVDTHDLVVIFLAQ</sequence>
<reference evidence="2" key="1">
    <citation type="journal article" date="2022" name="Mol. Ecol. Resour.">
        <title>The genomes of chicory, endive, great burdock and yacon provide insights into Asteraceae palaeo-polyploidization history and plant inulin production.</title>
        <authorList>
            <person name="Fan W."/>
            <person name="Wang S."/>
            <person name="Wang H."/>
            <person name="Wang A."/>
            <person name="Jiang F."/>
            <person name="Liu H."/>
            <person name="Zhao H."/>
            <person name="Xu D."/>
            <person name="Zhang Y."/>
        </authorList>
    </citation>
    <scope>NUCLEOTIDE SEQUENCE [LARGE SCALE GENOMIC DNA]</scope>
    <source>
        <strain evidence="2">cv. Niubang</strain>
    </source>
</reference>
<evidence type="ECO:0000313" key="2">
    <source>
        <dbReference type="Proteomes" id="UP001055879"/>
    </source>
</evidence>
<gene>
    <name evidence="1" type="ORF">L6452_40722</name>
</gene>